<feature type="non-terminal residue" evidence="2">
    <location>
        <position position="422"/>
    </location>
</feature>
<dbReference type="PANTHER" id="PTHR34677">
    <property type="match status" value="1"/>
</dbReference>
<name>A0A2U2HLL5_9BURK</name>
<feature type="domain" description="Bacterial Ig-like" evidence="1">
    <location>
        <begin position="175"/>
        <end position="275"/>
    </location>
</feature>
<organism evidence="2 3">
    <name type="scientific">Massilia glaciei</name>
    <dbReference type="NCBI Taxonomy" id="1524097"/>
    <lineage>
        <taxon>Bacteria</taxon>
        <taxon>Pseudomonadati</taxon>
        <taxon>Pseudomonadota</taxon>
        <taxon>Betaproteobacteria</taxon>
        <taxon>Burkholderiales</taxon>
        <taxon>Oxalobacteraceae</taxon>
        <taxon>Telluria group</taxon>
        <taxon>Massilia</taxon>
    </lineage>
</organism>
<feature type="domain" description="Bacterial Ig-like" evidence="1">
    <location>
        <begin position="277"/>
        <end position="378"/>
    </location>
</feature>
<gene>
    <name evidence="2" type="ORF">C7C56_012050</name>
</gene>
<reference evidence="2 3" key="1">
    <citation type="submission" date="2018-04" db="EMBL/GenBank/DDBJ databases">
        <title>Massilia violaceinigra sp. nov., a novel purple-pigmented bacterium isolated from Tianshan glacier, Xinjiang, China.</title>
        <authorList>
            <person name="Wang H."/>
        </authorList>
    </citation>
    <scope>NUCLEOTIDE SEQUENCE [LARGE SCALE GENOMIC DNA]</scope>
    <source>
        <strain evidence="2 3">B448-2</strain>
    </source>
</reference>
<dbReference type="InterPro" id="IPR044048">
    <property type="entry name" value="Big_12"/>
</dbReference>
<dbReference type="RefSeq" id="WP_229458731.1">
    <property type="nucleotide sequence ID" value="NZ_PXWF02000201.1"/>
</dbReference>
<accession>A0A2U2HLL5</accession>
<proteinExistence type="predicted"/>
<comment type="caution">
    <text evidence="2">The sequence shown here is derived from an EMBL/GenBank/DDBJ whole genome shotgun (WGS) entry which is preliminary data.</text>
</comment>
<dbReference type="AlphaFoldDB" id="A0A2U2HLL5"/>
<dbReference type="Pfam" id="PF19078">
    <property type="entry name" value="Big_12"/>
    <property type="match status" value="5"/>
</dbReference>
<sequence length="422" mass="41389">EAVTGFTNADLSVAGGTLDTVSSGDGVTWTAIFTPSADFTSATNLVRLSGAGFTDAGGNNAAADTDSDNYAVDTARPTVTVSFGDTSLKAGETTLVTFTFSEAVTGFSNADLTVGNGTLDAVSSADGGTTWSATFTPTAGVTSASNVITVSGLGLTDLAGNTGADTVDSGSYAIDTAPPTVSILVADNALAAGESTLVTFTFSEAVSGFSNAAISIANGTLDAVSSADGGTTWTATFTPDADTTAAGNLISVDNTGYVDAAGNTGSDTTDSNDFLIDTAAPTVAITLDDSALAAGESALVTFTFSEAVTGFSNSAVTVTNGTLDAVSSVDGGTTWTATFTPTAGVTSASNVITVDNTAIADLIGNAGDGATASANFTIDSELPTVSIALADSALSAGQSSLVTFTFSEPVTGFSNANVSIDN</sequence>
<evidence type="ECO:0000313" key="2">
    <source>
        <dbReference type="EMBL" id="PWF48397.1"/>
    </source>
</evidence>
<keyword evidence="3" id="KW-1185">Reference proteome</keyword>
<dbReference type="Proteomes" id="UP000241421">
    <property type="component" value="Unassembled WGS sequence"/>
</dbReference>
<evidence type="ECO:0000313" key="3">
    <source>
        <dbReference type="Proteomes" id="UP000241421"/>
    </source>
</evidence>
<feature type="domain" description="Bacterial Ig-like" evidence="1">
    <location>
        <begin position="379"/>
        <end position="422"/>
    </location>
</feature>
<protein>
    <recommendedName>
        <fullName evidence="1">Bacterial Ig-like domain-containing protein</fullName>
    </recommendedName>
</protein>
<dbReference type="EMBL" id="PXWF02000201">
    <property type="protein sequence ID" value="PWF48397.1"/>
    <property type="molecule type" value="Genomic_DNA"/>
</dbReference>
<feature type="domain" description="Bacterial Ig-like" evidence="1">
    <location>
        <begin position="73"/>
        <end position="174"/>
    </location>
</feature>
<dbReference type="PANTHER" id="PTHR34677:SF3">
    <property type="entry name" value="BACTERIAL IG-LIKE DOMAIN-CONTAINING PROTEIN"/>
    <property type="match status" value="1"/>
</dbReference>
<feature type="domain" description="Bacterial Ig-like" evidence="1">
    <location>
        <begin position="1"/>
        <end position="72"/>
    </location>
</feature>
<evidence type="ECO:0000259" key="1">
    <source>
        <dbReference type="Pfam" id="PF19078"/>
    </source>
</evidence>
<feature type="non-terminal residue" evidence="2">
    <location>
        <position position="1"/>
    </location>
</feature>